<keyword evidence="2" id="KW-1133">Transmembrane helix</keyword>
<dbReference type="EMBL" id="CDMY01000231">
    <property type="protein sequence ID" value="CEL95583.1"/>
    <property type="molecule type" value="Genomic_DNA"/>
</dbReference>
<evidence type="ECO:0000313" key="3">
    <source>
        <dbReference type="EMBL" id="CEL95583.1"/>
    </source>
</evidence>
<evidence type="ECO:0000256" key="2">
    <source>
        <dbReference type="SAM" id="Phobius"/>
    </source>
</evidence>
<keyword evidence="2" id="KW-0812">Transmembrane</keyword>
<dbReference type="AlphaFoldDB" id="A0A0G4EGL6"/>
<keyword evidence="2" id="KW-0472">Membrane</keyword>
<keyword evidence="4" id="KW-1185">Reference proteome</keyword>
<dbReference type="PhylomeDB" id="A0A0G4EGL6"/>
<accession>A0A0G4EGL6</accession>
<organism evidence="3 4">
    <name type="scientific">Vitrella brassicaformis (strain CCMP3155)</name>
    <dbReference type="NCBI Taxonomy" id="1169540"/>
    <lineage>
        <taxon>Eukaryota</taxon>
        <taxon>Sar</taxon>
        <taxon>Alveolata</taxon>
        <taxon>Colpodellida</taxon>
        <taxon>Vitrellaceae</taxon>
        <taxon>Vitrella</taxon>
    </lineage>
</organism>
<dbReference type="VEuPathDB" id="CryptoDB:Vbra_7429"/>
<dbReference type="InParanoid" id="A0A0G4EGL6"/>
<feature type="transmembrane region" description="Helical" evidence="2">
    <location>
        <begin position="137"/>
        <end position="160"/>
    </location>
</feature>
<proteinExistence type="predicted"/>
<name>A0A0G4EGL6_VITBC</name>
<evidence type="ECO:0000313" key="4">
    <source>
        <dbReference type="Proteomes" id="UP000041254"/>
    </source>
</evidence>
<feature type="region of interest" description="Disordered" evidence="1">
    <location>
        <begin position="48"/>
        <end position="68"/>
    </location>
</feature>
<gene>
    <name evidence="3" type="ORF">Vbra_7429</name>
</gene>
<dbReference type="Proteomes" id="UP000041254">
    <property type="component" value="Unassembled WGS sequence"/>
</dbReference>
<feature type="transmembrane region" description="Helical" evidence="2">
    <location>
        <begin position="106"/>
        <end position="125"/>
    </location>
</feature>
<protein>
    <submittedName>
        <fullName evidence="3">Uncharacterized protein</fullName>
    </submittedName>
</protein>
<reference evidence="3 4" key="1">
    <citation type="submission" date="2014-11" db="EMBL/GenBank/DDBJ databases">
        <authorList>
            <person name="Zhu J."/>
            <person name="Qi W."/>
            <person name="Song R."/>
        </authorList>
    </citation>
    <scope>NUCLEOTIDE SEQUENCE [LARGE SCALE GENOMIC DNA]</scope>
</reference>
<evidence type="ECO:0000256" key="1">
    <source>
        <dbReference type="SAM" id="MobiDB-lite"/>
    </source>
</evidence>
<sequence length="161" mass="17317">MPSYPSVGQPSTAAPAYDAPQTTPVVATPVVVGQPVATSDPTYAQMVQDTTDKPEGTGEPQHVQPQTVQPQLGGAHVINVPAVVVYDPRHEDDRSCMLGCAQVSCMLSVFFPIVGCIAFCANLDAKEGSERYKWARRCLLVAIVMIALAILWRVIVYMTLS</sequence>